<evidence type="ECO:0000256" key="7">
    <source>
        <dbReference type="ARBA" id="ARBA00022670"/>
    </source>
</evidence>
<keyword evidence="9" id="KW-0378">Hydrolase</keyword>
<keyword evidence="8" id="KW-0479">Metal-binding</keyword>
<dbReference type="EC" id="3.4.11.2" evidence="4"/>
<dbReference type="InterPro" id="IPR001930">
    <property type="entry name" value="Peptidase_M1"/>
</dbReference>
<dbReference type="SUPFAM" id="SSF55486">
    <property type="entry name" value="Metalloproteases ('zincins'), catalytic domain"/>
    <property type="match status" value="1"/>
</dbReference>
<evidence type="ECO:0000313" key="14">
    <source>
        <dbReference type="Proteomes" id="UP001596317"/>
    </source>
</evidence>
<dbReference type="InterPro" id="IPR027268">
    <property type="entry name" value="Peptidase_M4/M1_CTD_sf"/>
</dbReference>
<organism evidence="13 14">
    <name type="scientific">Deinococcus multiflagellatus</name>
    <dbReference type="NCBI Taxonomy" id="1656887"/>
    <lineage>
        <taxon>Bacteria</taxon>
        <taxon>Thermotogati</taxon>
        <taxon>Deinococcota</taxon>
        <taxon>Deinococci</taxon>
        <taxon>Deinococcales</taxon>
        <taxon>Deinococcaceae</taxon>
        <taxon>Deinococcus</taxon>
    </lineage>
</organism>
<keyword evidence="11" id="KW-0482">Metalloprotease</keyword>
<evidence type="ECO:0000256" key="1">
    <source>
        <dbReference type="ARBA" id="ARBA00000098"/>
    </source>
</evidence>
<evidence type="ECO:0000256" key="3">
    <source>
        <dbReference type="ARBA" id="ARBA00010136"/>
    </source>
</evidence>
<dbReference type="GO" id="GO:0004177">
    <property type="term" value="F:aminopeptidase activity"/>
    <property type="evidence" value="ECO:0007669"/>
    <property type="project" value="UniProtKB-KW"/>
</dbReference>
<evidence type="ECO:0000256" key="9">
    <source>
        <dbReference type="ARBA" id="ARBA00022801"/>
    </source>
</evidence>
<evidence type="ECO:0000313" key="13">
    <source>
        <dbReference type="EMBL" id="MFC6662241.1"/>
    </source>
</evidence>
<name>A0ABW1ZPL6_9DEIO</name>
<keyword evidence="14" id="KW-1185">Reference proteome</keyword>
<accession>A0ABW1ZPL6</accession>
<evidence type="ECO:0000256" key="8">
    <source>
        <dbReference type="ARBA" id="ARBA00022723"/>
    </source>
</evidence>
<dbReference type="PRINTS" id="PR00756">
    <property type="entry name" value="ALADIPTASE"/>
</dbReference>
<comment type="cofactor">
    <cofactor evidence="2">
        <name>Zn(2+)</name>
        <dbReference type="ChEBI" id="CHEBI:29105"/>
    </cofactor>
</comment>
<proteinExistence type="inferred from homology"/>
<keyword evidence="7" id="KW-0645">Protease</keyword>
<evidence type="ECO:0000256" key="5">
    <source>
        <dbReference type="ARBA" id="ARBA00015611"/>
    </source>
</evidence>
<comment type="caution">
    <text evidence="13">The sequence shown here is derived from an EMBL/GenBank/DDBJ whole genome shotgun (WGS) entry which is preliminary data.</text>
</comment>
<sequence length="157" mass="17355">MPVTSSNVRVIVHEAAHQWFGNSVPLGDWSDTWLNEGFATYAELLWAQAQGKEEARAVLQAWRDSVQNRPTRPLVARTPAELFDRSAYVRGALALHALRGAVGDGPFRAFLQTYARTRAARPTRTADLLALARTELGPRAEGVLRTWVESPSLPPLP</sequence>
<comment type="similarity">
    <text evidence="3">Belongs to the peptidase M1 family.</text>
</comment>
<dbReference type="Gene3D" id="1.10.390.10">
    <property type="entry name" value="Neutral Protease Domain 2"/>
    <property type="match status" value="1"/>
</dbReference>
<dbReference type="RefSeq" id="WP_380057992.1">
    <property type="nucleotide sequence ID" value="NZ_JBHSWB010000001.1"/>
</dbReference>
<dbReference type="InterPro" id="IPR050344">
    <property type="entry name" value="Peptidase_M1_aminopeptidases"/>
</dbReference>
<dbReference type="PANTHER" id="PTHR11533">
    <property type="entry name" value="PROTEASE M1 ZINC METALLOPROTEASE"/>
    <property type="match status" value="1"/>
</dbReference>
<evidence type="ECO:0000256" key="11">
    <source>
        <dbReference type="ARBA" id="ARBA00023049"/>
    </source>
</evidence>
<comment type="catalytic activity">
    <reaction evidence="1">
        <text>Release of an N-terminal amino acid, Xaa-|-Yaa- from a peptide, amide or arylamide. Xaa is preferably Ala, but may be most amino acids including Pro (slow action). When a terminal hydrophobic residue is followed by a prolyl residue, the two may be released as an intact Xaa-Pro dipeptide.</text>
        <dbReference type="EC" id="3.4.11.2"/>
    </reaction>
</comment>
<evidence type="ECO:0000256" key="10">
    <source>
        <dbReference type="ARBA" id="ARBA00022833"/>
    </source>
</evidence>
<protein>
    <recommendedName>
        <fullName evidence="5">Aminopeptidase N</fullName>
        <ecNumber evidence="4">3.4.11.2</ecNumber>
    </recommendedName>
</protein>
<gene>
    <name evidence="13" type="ORF">ACFP90_19370</name>
</gene>
<keyword evidence="10" id="KW-0862">Zinc</keyword>
<evidence type="ECO:0000259" key="12">
    <source>
        <dbReference type="Pfam" id="PF01433"/>
    </source>
</evidence>
<evidence type="ECO:0000256" key="2">
    <source>
        <dbReference type="ARBA" id="ARBA00001947"/>
    </source>
</evidence>
<dbReference type="PANTHER" id="PTHR11533:SF174">
    <property type="entry name" value="PUROMYCIN-SENSITIVE AMINOPEPTIDASE-RELATED"/>
    <property type="match status" value="1"/>
</dbReference>
<keyword evidence="6 13" id="KW-0031">Aminopeptidase</keyword>
<evidence type="ECO:0000256" key="6">
    <source>
        <dbReference type="ARBA" id="ARBA00022438"/>
    </source>
</evidence>
<reference evidence="14" key="1">
    <citation type="journal article" date="2019" name="Int. J. Syst. Evol. Microbiol.">
        <title>The Global Catalogue of Microorganisms (GCM) 10K type strain sequencing project: providing services to taxonomists for standard genome sequencing and annotation.</title>
        <authorList>
            <consortium name="The Broad Institute Genomics Platform"/>
            <consortium name="The Broad Institute Genome Sequencing Center for Infectious Disease"/>
            <person name="Wu L."/>
            <person name="Ma J."/>
        </authorList>
    </citation>
    <scope>NUCLEOTIDE SEQUENCE [LARGE SCALE GENOMIC DNA]</scope>
    <source>
        <strain evidence="14">CCUG 63830</strain>
    </source>
</reference>
<dbReference type="Pfam" id="PF01433">
    <property type="entry name" value="Peptidase_M1"/>
    <property type="match status" value="1"/>
</dbReference>
<dbReference type="InterPro" id="IPR014782">
    <property type="entry name" value="Peptidase_M1_dom"/>
</dbReference>
<dbReference type="EMBL" id="JBHSWB010000001">
    <property type="protein sequence ID" value="MFC6662241.1"/>
    <property type="molecule type" value="Genomic_DNA"/>
</dbReference>
<feature type="domain" description="Peptidase M1 membrane alanine aminopeptidase" evidence="12">
    <location>
        <begin position="5"/>
        <end position="144"/>
    </location>
</feature>
<dbReference type="Proteomes" id="UP001596317">
    <property type="component" value="Unassembled WGS sequence"/>
</dbReference>
<evidence type="ECO:0000256" key="4">
    <source>
        <dbReference type="ARBA" id="ARBA00012564"/>
    </source>
</evidence>